<proteinExistence type="predicted"/>
<feature type="region of interest" description="Disordered" evidence="1">
    <location>
        <begin position="78"/>
        <end position="107"/>
    </location>
</feature>
<protein>
    <submittedName>
        <fullName evidence="2">BN860_09296g1_1</fullName>
    </submittedName>
</protein>
<reference evidence="3" key="1">
    <citation type="journal article" date="2013" name="Genome Announc.">
        <title>Genome sequence of the food spoilage yeast Zygosaccharomyces bailii CLIB 213(T).</title>
        <authorList>
            <person name="Galeote V."/>
            <person name="Bigey F."/>
            <person name="Devillers H."/>
            <person name="Neuveglise C."/>
            <person name="Dequin S."/>
        </authorList>
    </citation>
    <scope>NUCLEOTIDE SEQUENCE [LARGE SCALE GENOMIC DNA]</scope>
    <source>
        <strain evidence="3">CLIB 213 / ATCC 58445 / CBS 680 / CCRC 21525 / NBRC 1098 / NCYC 1416 / NRRL Y-2227</strain>
    </source>
</reference>
<evidence type="ECO:0000256" key="1">
    <source>
        <dbReference type="SAM" id="MobiDB-lite"/>
    </source>
</evidence>
<gene>
    <name evidence="2" type="ORF">BN860_09296g</name>
</gene>
<sequence>MVKQNTVLLSHSVCEKRNTPRAKVLTPSLKRDSVGEVWLCDYYPHGLRESTFTSKGQWFKLKLAKCMSHVNDPATTCSKGNPANSNENLQSAEGIENPKCESSFDEGSTRSAIAPADDFLIANETCKVPNMNIAVKPTQCVALDGLASVGKGTSKLKQIQDIKFMESKENSATEVSKEFLASNFEAIDAMIQATTAGNIGSRKGTPPFKNRTRRIRRRRKVKDKGRDCCKQVAYKVPIKEHYLKRWLDSKISPKHLHVNDSDQRSGSVRMFNNSSSYGTRITRRIDLKTEQSADIAHIKIHSDQHVGDIDKQQEGSFETESVYESTGAKTSCHNEIGVSMEIDDEEFNPDLALEKHSRIPILLSQLESLTPKSTLLEMLTLNNKFVGNSSKAENSQEKKLSSTSNAGLQSGNILISPFPVEMASRSINLDGEIDEKKEDFGLESFLLPQSLQLQGNDRYQDLDTDVSMRGFTGQFLTSACNTWELFDKTEKMDEPFEIADEQTPNCSLHNISESFYKQLKSDKGEVYRSIIPIPASQAIISPYSDDKTGYAF</sequence>
<evidence type="ECO:0000313" key="3">
    <source>
        <dbReference type="Proteomes" id="UP000019375"/>
    </source>
</evidence>
<evidence type="ECO:0000313" key="2">
    <source>
        <dbReference type="EMBL" id="CDF88398.1"/>
    </source>
</evidence>
<dbReference type="Proteomes" id="UP000019375">
    <property type="component" value="Unassembled WGS sequence"/>
</dbReference>
<accession>A0A8J2T5K0</accession>
<dbReference type="AlphaFoldDB" id="A0A8J2T5K0"/>
<organism evidence="2 3">
    <name type="scientific">Zygosaccharomyces bailii (strain CLIB 213 / ATCC 58445 / CBS 680 / BCRC 21525 / NBRC 1098 / NCYC 1416 / NRRL Y-2227)</name>
    <dbReference type="NCBI Taxonomy" id="1333698"/>
    <lineage>
        <taxon>Eukaryota</taxon>
        <taxon>Fungi</taxon>
        <taxon>Dikarya</taxon>
        <taxon>Ascomycota</taxon>
        <taxon>Saccharomycotina</taxon>
        <taxon>Saccharomycetes</taxon>
        <taxon>Saccharomycetales</taxon>
        <taxon>Saccharomycetaceae</taxon>
        <taxon>Zygosaccharomyces</taxon>
    </lineage>
</organism>
<keyword evidence="3" id="KW-1185">Reference proteome</keyword>
<dbReference type="EMBL" id="HG316455">
    <property type="protein sequence ID" value="CDF88398.1"/>
    <property type="molecule type" value="Genomic_DNA"/>
</dbReference>
<feature type="compositionally biased region" description="Polar residues" evidence="1">
    <location>
        <begin position="78"/>
        <end position="91"/>
    </location>
</feature>
<name>A0A8J2T5K0_ZYGB2</name>